<proteinExistence type="predicted"/>
<keyword evidence="2" id="KW-1185">Reference proteome</keyword>
<dbReference type="Proteomes" id="UP000489600">
    <property type="component" value="Unassembled WGS sequence"/>
</dbReference>
<dbReference type="EMBL" id="CABITT030000006">
    <property type="protein sequence ID" value="VVB08925.1"/>
    <property type="molecule type" value="Genomic_DNA"/>
</dbReference>
<gene>
    <name evidence="1" type="ORF">ANE_LOCUS19369</name>
</gene>
<dbReference type="AlphaFoldDB" id="A0A565C5P6"/>
<comment type="caution">
    <text evidence="1">The sequence shown here is derived from an EMBL/GenBank/DDBJ whole genome shotgun (WGS) entry which is preliminary data.</text>
</comment>
<name>A0A565C5P6_9BRAS</name>
<sequence length="102" mass="12314">MLCLDVLVEMDLFLHGWECAAKVACRIDLHVFRILYRTRCVSRWTCFRRRNLRFMIWERRGDKSPLGVMSLFVWREERCAIMLFLRIVSVPVPFSFSQLKIE</sequence>
<reference evidence="1" key="1">
    <citation type="submission" date="2019-07" db="EMBL/GenBank/DDBJ databases">
        <authorList>
            <person name="Dittberner H."/>
        </authorList>
    </citation>
    <scope>NUCLEOTIDE SEQUENCE [LARGE SCALE GENOMIC DNA]</scope>
</reference>
<protein>
    <submittedName>
        <fullName evidence="1">Uncharacterized protein</fullName>
    </submittedName>
</protein>
<accession>A0A565C5P6</accession>
<organism evidence="1 2">
    <name type="scientific">Arabis nemorensis</name>
    <dbReference type="NCBI Taxonomy" id="586526"/>
    <lineage>
        <taxon>Eukaryota</taxon>
        <taxon>Viridiplantae</taxon>
        <taxon>Streptophyta</taxon>
        <taxon>Embryophyta</taxon>
        <taxon>Tracheophyta</taxon>
        <taxon>Spermatophyta</taxon>
        <taxon>Magnoliopsida</taxon>
        <taxon>eudicotyledons</taxon>
        <taxon>Gunneridae</taxon>
        <taxon>Pentapetalae</taxon>
        <taxon>rosids</taxon>
        <taxon>malvids</taxon>
        <taxon>Brassicales</taxon>
        <taxon>Brassicaceae</taxon>
        <taxon>Arabideae</taxon>
        <taxon>Arabis</taxon>
    </lineage>
</organism>
<evidence type="ECO:0000313" key="2">
    <source>
        <dbReference type="Proteomes" id="UP000489600"/>
    </source>
</evidence>
<evidence type="ECO:0000313" key="1">
    <source>
        <dbReference type="EMBL" id="VVB08925.1"/>
    </source>
</evidence>